<organism evidence="5 6">
    <name type="scientific">Trichogramma kaykai</name>
    <dbReference type="NCBI Taxonomy" id="54128"/>
    <lineage>
        <taxon>Eukaryota</taxon>
        <taxon>Metazoa</taxon>
        <taxon>Ecdysozoa</taxon>
        <taxon>Arthropoda</taxon>
        <taxon>Hexapoda</taxon>
        <taxon>Insecta</taxon>
        <taxon>Pterygota</taxon>
        <taxon>Neoptera</taxon>
        <taxon>Endopterygota</taxon>
        <taxon>Hymenoptera</taxon>
        <taxon>Apocrita</taxon>
        <taxon>Proctotrupomorpha</taxon>
        <taxon>Chalcidoidea</taxon>
        <taxon>Trichogrammatidae</taxon>
        <taxon>Trichogramma</taxon>
    </lineage>
</organism>
<protein>
    <submittedName>
        <fullName evidence="5">Uncharacterized protein</fullName>
    </submittedName>
</protein>
<feature type="compositionally biased region" description="Acidic residues" evidence="4">
    <location>
        <begin position="1"/>
        <end position="11"/>
    </location>
</feature>
<comment type="caution">
    <text evidence="5">The sequence shown here is derived from an EMBL/GenBank/DDBJ whole genome shotgun (WGS) entry which is preliminary data.</text>
</comment>
<keyword evidence="6" id="KW-1185">Reference proteome</keyword>
<feature type="repeat" description="ANK" evidence="3">
    <location>
        <begin position="228"/>
        <end position="256"/>
    </location>
</feature>
<evidence type="ECO:0000256" key="2">
    <source>
        <dbReference type="ARBA" id="ARBA00023043"/>
    </source>
</evidence>
<dbReference type="PANTHER" id="PTHR24198:SF165">
    <property type="entry name" value="ANKYRIN REPEAT-CONTAINING PROTEIN-RELATED"/>
    <property type="match status" value="1"/>
</dbReference>
<name>A0ABD2X808_9HYME</name>
<dbReference type="InterPro" id="IPR036770">
    <property type="entry name" value="Ankyrin_rpt-contain_sf"/>
</dbReference>
<reference evidence="5 6" key="1">
    <citation type="journal article" date="2024" name="bioRxiv">
        <title>A reference genome for Trichogramma kaykai: A tiny desert-dwelling parasitoid wasp with competing sex-ratio distorters.</title>
        <authorList>
            <person name="Culotta J."/>
            <person name="Lindsey A.R."/>
        </authorList>
    </citation>
    <scope>NUCLEOTIDE SEQUENCE [LARGE SCALE GENOMIC DNA]</scope>
    <source>
        <strain evidence="5 6">KSX58</strain>
    </source>
</reference>
<proteinExistence type="predicted"/>
<sequence length="451" mass="51981">MSGEDFVDDSNDGDHLFEENDDSDSDSSGDNELSDYYETSQEKLERLKSMREKFDVSVVELAKLVQFMIDAGYKDEPDYDEDQNPLFRRTTPVHQAFLESNRTIIPGLFKLYDRFDVNYTDESGLSHFHVACWSGCCDVVVKFLELGQDPNLLARESVDPPLHLALKDRNEAMLKLLLENGADPNSTNVDGMTALHVICETICFNGFVEIIFSVNEHRAVQVDARDKLGRTPLQLAVSNLLLNVLDVLLDRGADLSNFVFPTESHLAERFTQRRSGVLLGLDKMQLASEMMQVVERLEKRGYQLDKSDAVKIMKTLIKHVLFDTVEDLEFWRRNEEFVSKAKELKMNPSSSLYDLIQLRPDKVKCQLRDTDYFKFATWNQWRKLPEGSRRASITHLCETMWRGFFQQWALESLLELTRHRLPILCCDIIIEKLMNEDLLKICLATEIVANE</sequence>
<dbReference type="PANTHER" id="PTHR24198">
    <property type="entry name" value="ANKYRIN REPEAT AND PROTEIN KINASE DOMAIN-CONTAINING PROTEIN"/>
    <property type="match status" value="1"/>
</dbReference>
<dbReference type="Proteomes" id="UP001627154">
    <property type="component" value="Unassembled WGS sequence"/>
</dbReference>
<dbReference type="EMBL" id="JBJJXI010000049">
    <property type="protein sequence ID" value="KAL3400992.1"/>
    <property type="molecule type" value="Genomic_DNA"/>
</dbReference>
<evidence type="ECO:0000256" key="3">
    <source>
        <dbReference type="PROSITE-ProRule" id="PRU00023"/>
    </source>
</evidence>
<dbReference type="AlphaFoldDB" id="A0ABD2X808"/>
<evidence type="ECO:0000256" key="1">
    <source>
        <dbReference type="ARBA" id="ARBA00022737"/>
    </source>
</evidence>
<evidence type="ECO:0000313" key="6">
    <source>
        <dbReference type="Proteomes" id="UP001627154"/>
    </source>
</evidence>
<keyword evidence="1" id="KW-0677">Repeat</keyword>
<evidence type="ECO:0000313" key="5">
    <source>
        <dbReference type="EMBL" id="KAL3400992.1"/>
    </source>
</evidence>
<dbReference type="Gene3D" id="1.25.40.20">
    <property type="entry name" value="Ankyrin repeat-containing domain"/>
    <property type="match status" value="1"/>
</dbReference>
<accession>A0ABD2X808</accession>
<feature type="repeat" description="ANK" evidence="3">
    <location>
        <begin position="157"/>
        <end position="189"/>
    </location>
</feature>
<gene>
    <name evidence="5" type="ORF">TKK_005648</name>
</gene>
<feature type="compositionally biased region" description="Acidic residues" evidence="4">
    <location>
        <begin position="19"/>
        <end position="35"/>
    </location>
</feature>
<dbReference type="PROSITE" id="PS50088">
    <property type="entry name" value="ANK_REPEAT"/>
    <property type="match status" value="2"/>
</dbReference>
<dbReference type="SMART" id="SM00248">
    <property type="entry name" value="ANK"/>
    <property type="match status" value="4"/>
</dbReference>
<keyword evidence="2 3" id="KW-0040">ANK repeat</keyword>
<dbReference type="InterPro" id="IPR002110">
    <property type="entry name" value="Ankyrin_rpt"/>
</dbReference>
<dbReference type="PROSITE" id="PS50297">
    <property type="entry name" value="ANK_REP_REGION"/>
    <property type="match status" value="2"/>
</dbReference>
<evidence type="ECO:0000256" key="4">
    <source>
        <dbReference type="SAM" id="MobiDB-lite"/>
    </source>
</evidence>
<dbReference type="Pfam" id="PF12796">
    <property type="entry name" value="Ank_2"/>
    <property type="match status" value="1"/>
</dbReference>
<feature type="region of interest" description="Disordered" evidence="4">
    <location>
        <begin position="1"/>
        <end position="38"/>
    </location>
</feature>
<dbReference type="SUPFAM" id="SSF48403">
    <property type="entry name" value="Ankyrin repeat"/>
    <property type="match status" value="1"/>
</dbReference>